<proteinExistence type="predicted"/>
<organism evidence="1 2">
    <name type="scientific">Nicotiana tabacum</name>
    <name type="common">Common tobacco</name>
    <dbReference type="NCBI Taxonomy" id="4097"/>
    <lineage>
        <taxon>Eukaryota</taxon>
        <taxon>Viridiplantae</taxon>
        <taxon>Streptophyta</taxon>
        <taxon>Embryophyta</taxon>
        <taxon>Tracheophyta</taxon>
        <taxon>Spermatophyta</taxon>
        <taxon>Magnoliopsida</taxon>
        <taxon>eudicotyledons</taxon>
        <taxon>Gunneridae</taxon>
        <taxon>Pentapetalae</taxon>
        <taxon>asterids</taxon>
        <taxon>lamiids</taxon>
        <taxon>Solanales</taxon>
        <taxon>Solanaceae</taxon>
        <taxon>Nicotianoideae</taxon>
        <taxon>Nicotianeae</taxon>
        <taxon>Nicotiana</taxon>
    </lineage>
</organism>
<evidence type="ECO:0000313" key="1">
    <source>
        <dbReference type="Proteomes" id="UP000790787"/>
    </source>
</evidence>
<gene>
    <name evidence="2" type="primary">LOC142170473</name>
</gene>
<dbReference type="Proteomes" id="UP000790787">
    <property type="component" value="Chromosome 16"/>
</dbReference>
<reference evidence="2" key="2">
    <citation type="submission" date="2025-08" db="UniProtKB">
        <authorList>
            <consortium name="RefSeq"/>
        </authorList>
    </citation>
    <scope>IDENTIFICATION</scope>
    <source>
        <tissue evidence="2">Leaf</tissue>
    </source>
</reference>
<evidence type="ECO:0000313" key="2">
    <source>
        <dbReference type="RefSeq" id="XP_075088489.1"/>
    </source>
</evidence>
<reference evidence="1" key="1">
    <citation type="journal article" date="2014" name="Nat. Commun.">
        <title>The tobacco genome sequence and its comparison with those of tomato and potato.</title>
        <authorList>
            <person name="Sierro N."/>
            <person name="Battey J.N."/>
            <person name="Ouadi S."/>
            <person name="Bakaher N."/>
            <person name="Bovet L."/>
            <person name="Willig A."/>
            <person name="Goepfert S."/>
            <person name="Peitsch M.C."/>
            <person name="Ivanov N.V."/>
        </authorList>
    </citation>
    <scope>NUCLEOTIDE SEQUENCE [LARGE SCALE GENOMIC DNA]</scope>
</reference>
<keyword evidence="1" id="KW-1185">Reference proteome</keyword>
<sequence>MSGKKTKIIFTYQDAAISKAISLVMPEVYQRLCVWHMEQNAAKHLNQIYKRYASFHDDFRKCIYEYEDEAEFMDAWNIMLDEYNLRENEWLQGIYALREKLFAAYGKNFFSDDEYMKSLSIKVNIGCGKNTLSTIYNVSKHEHTREYIVTVTEVSHISCTCLKFESMGILCCHAIRVLDVMKGVSRISTEYILDRWTKNAKGVNIKEVNEQEIEIKDPKLITMNRYRVLCPIFVRMVAKASETDDGYKVAVACANELNRRGNNSIFLYLWFNKRFTRRK</sequence>
<dbReference type="RefSeq" id="XP_075088489.1">
    <property type="nucleotide sequence ID" value="XM_075232388.1"/>
</dbReference>
<accession>A0AC58SU41</accession>
<name>A0AC58SU41_TOBAC</name>
<protein>
    <submittedName>
        <fullName evidence="2">Protein FAR1-RELATED SEQUENCE 4-like</fullName>
    </submittedName>
</protein>